<dbReference type="GO" id="GO:0004803">
    <property type="term" value="F:transposase activity"/>
    <property type="evidence" value="ECO:0007669"/>
    <property type="project" value="UniProtKB-UniRule"/>
</dbReference>
<dbReference type="GO" id="GO:0006313">
    <property type="term" value="P:DNA transposition"/>
    <property type="evidence" value="ECO:0007669"/>
    <property type="project" value="UniProtKB-UniRule"/>
</dbReference>
<keyword evidence="8" id="KW-1185">Reference proteome</keyword>
<comment type="similarity">
    <text evidence="2 6">Belongs to the transposase mutator family.</text>
</comment>
<comment type="caution">
    <text evidence="7">The sequence shown here is derived from an EMBL/GenBank/DDBJ whole genome shotgun (WGS) entry which is preliminary data.</text>
</comment>
<dbReference type="GO" id="GO:0003677">
    <property type="term" value="F:DNA binding"/>
    <property type="evidence" value="ECO:0007669"/>
    <property type="project" value="UniProtKB-UniRule"/>
</dbReference>
<dbReference type="EMBL" id="JAANAS010000001">
    <property type="protein sequence ID" value="NGZ88860.1"/>
    <property type="molecule type" value="Genomic_DNA"/>
</dbReference>
<dbReference type="InterPro" id="IPR001207">
    <property type="entry name" value="Transposase_mutator"/>
</dbReference>
<evidence type="ECO:0000256" key="6">
    <source>
        <dbReference type="RuleBase" id="RU365089"/>
    </source>
</evidence>
<keyword evidence="3 6" id="KW-0815">Transposition</keyword>
<dbReference type="NCBIfam" id="NF033543">
    <property type="entry name" value="transpos_IS256"/>
    <property type="match status" value="1"/>
</dbReference>
<evidence type="ECO:0000256" key="2">
    <source>
        <dbReference type="ARBA" id="ARBA00010961"/>
    </source>
</evidence>
<evidence type="ECO:0000313" key="8">
    <source>
        <dbReference type="Proteomes" id="UP000643701"/>
    </source>
</evidence>
<comment type="function">
    <text evidence="1 6">Required for the transposition of the insertion element.</text>
</comment>
<evidence type="ECO:0000256" key="3">
    <source>
        <dbReference type="ARBA" id="ARBA00022578"/>
    </source>
</evidence>
<reference evidence="7" key="1">
    <citation type="submission" date="2020-03" db="EMBL/GenBank/DDBJ databases">
        <title>Psychroflexus Maritimus sp. nov., isolate from marine sediment.</title>
        <authorList>
            <person name="Zhong Y.-L."/>
        </authorList>
    </citation>
    <scope>NUCLEOTIDE SEQUENCE</scope>
    <source>
        <strain evidence="7">C1</strain>
    </source>
</reference>
<keyword evidence="5 6" id="KW-0233">DNA recombination</keyword>
<protein>
    <recommendedName>
        <fullName evidence="6">Mutator family transposase</fullName>
    </recommendedName>
</protein>
<dbReference type="AlphaFoldDB" id="A0A967AG80"/>
<evidence type="ECO:0000256" key="1">
    <source>
        <dbReference type="ARBA" id="ARBA00002190"/>
    </source>
</evidence>
<organism evidence="7 8">
    <name type="scientific">Psychroflexus maritimus</name>
    <dbReference type="NCBI Taxonomy" id="2714865"/>
    <lineage>
        <taxon>Bacteria</taxon>
        <taxon>Pseudomonadati</taxon>
        <taxon>Bacteroidota</taxon>
        <taxon>Flavobacteriia</taxon>
        <taxon>Flavobacteriales</taxon>
        <taxon>Flavobacteriaceae</taxon>
        <taxon>Psychroflexus</taxon>
    </lineage>
</organism>
<evidence type="ECO:0000256" key="4">
    <source>
        <dbReference type="ARBA" id="ARBA00023125"/>
    </source>
</evidence>
<dbReference type="Pfam" id="PF00872">
    <property type="entry name" value="Transposase_mut"/>
    <property type="match status" value="1"/>
</dbReference>
<name>A0A967AG80_9FLAO</name>
<gene>
    <name evidence="7" type="ORF">G7034_01175</name>
</gene>
<evidence type="ECO:0000256" key="5">
    <source>
        <dbReference type="ARBA" id="ARBA00023172"/>
    </source>
</evidence>
<evidence type="ECO:0000313" key="7">
    <source>
        <dbReference type="EMBL" id="NGZ88860.1"/>
    </source>
</evidence>
<dbReference type="PANTHER" id="PTHR33217">
    <property type="entry name" value="TRANSPOSASE FOR INSERTION SEQUENCE ELEMENT IS1081"/>
    <property type="match status" value="1"/>
</dbReference>
<proteinExistence type="inferred from homology"/>
<accession>A0A967AG80</accession>
<dbReference type="PANTHER" id="PTHR33217:SF8">
    <property type="entry name" value="MUTATOR FAMILY TRANSPOSASE"/>
    <property type="match status" value="1"/>
</dbReference>
<sequence>MNFTQPQITEIIESIINEEDGLNKILQTSLEAIMKSEREVFNELNQDYSNGYRTRKAFGHQKAIELSVPRTRNGFYPTILALLKNQESEAHAIAFDLYKKGLTTEQVGETFDIIYGKKYSTSQVSRMFNSAREDIKTWLKRPLFDYYPIVYIDCVFLPTRRVDSVSKEAYYVLLAVRPDRTREVLGIYNAPTEGAEQWKIIFEDIKSRGVEKADLFVSDALAGIENSIAFHFSKASIQLCVVHLQRHMSSYVKQKHKKEFAEDFKEVFYTNNKKDNKVNAIERFNSMCDKWSKYYTSFTKKKQDLRTQYYFTFYEYDYRMRNMIYTTNWIERLNRDFRRTTRMRGALPNVDAALLLLGGVAMDKSCYSRKVPKLDYEKDKFKWED</sequence>
<keyword evidence="4 6" id="KW-0238">DNA-binding</keyword>
<keyword evidence="6" id="KW-0814">Transposable element</keyword>
<dbReference type="Proteomes" id="UP000643701">
    <property type="component" value="Unassembled WGS sequence"/>
</dbReference>
<dbReference type="RefSeq" id="WP_166399120.1">
    <property type="nucleotide sequence ID" value="NZ_JAANAS010000001.1"/>
</dbReference>